<sequence length="180" mass="20385">MPARRKINLLPQENLEYSSLGKFLQWTISVGRWIVVFTELVVICAFLSRFYLDTKLANLFDDIKQKKAIVASAVDFEETFRNTQDKMKEIRKLMVGELKPSIIITEISNLLPGDVSLTSFSVDKNNLTLVGYSLSKTGLQSFWQNLTKYTKINNLSLNNISSRKEGLPGISFEVSAAIKK</sequence>
<dbReference type="AlphaFoldDB" id="A0A2M7BD15"/>
<dbReference type="Proteomes" id="UP000229631">
    <property type="component" value="Unassembled WGS sequence"/>
</dbReference>
<organism evidence="2 3">
    <name type="scientific">Candidatus Shapirobacteria bacterium CG03_land_8_20_14_0_80_39_12</name>
    <dbReference type="NCBI Taxonomy" id="1974879"/>
    <lineage>
        <taxon>Bacteria</taxon>
        <taxon>Candidatus Shapironibacteriota</taxon>
    </lineage>
</organism>
<protein>
    <submittedName>
        <fullName evidence="2">Uncharacterized protein</fullName>
    </submittedName>
</protein>
<proteinExistence type="predicted"/>
<keyword evidence="1" id="KW-0472">Membrane</keyword>
<accession>A0A2M7BD15</accession>
<dbReference type="PANTHER" id="PTHR40278">
    <property type="entry name" value="DNA UTILIZATION PROTEIN HOFN"/>
    <property type="match status" value="1"/>
</dbReference>
<comment type="caution">
    <text evidence="2">The sequence shown here is derived from an EMBL/GenBank/DDBJ whole genome shotgun (WGS) entry which is preliminary data.</text>
</comment>
<keyword evidence="1" id="KW-0812">Transmembrane</keyword>
<dbReference type="Pfam" id="PF05137">
    <property type="entry name" value="PilN"/>
    <property type="match status" value="1"/>
</dbReference>
<keyword evidence="1" id="KW-1133">Transmembrane helix</keyword>
<evidence type="ECO:0000256" key="1">
    <source>
        <dbReference type="SAM" id="Phobius"/>
    </source>
</evidence>
<evidence type="ECO:0000313" key="3">
    <source>
        <dbReference type="Proteomes" id="UP000229631"/>
    </source>
</evidence>
<feature type="transmembrane region" description="Helical" evidence="1">
    <location>
        <begin position="30"/>
        <end position="52"/>
    </location>
</feature>
<dbReference type="InterPro" id="IPR052534">
    <property type="entry name" value="Extracell_DNA_Util/SecSys_Comp"/>
</dbReference>
<name>A0A2M7BD15_9BACT</name>
<gene>
    <name evidence="2" type="ORF">COS54_01915</name>
</gene>
<reference evidence="3" key="1">
    <citation type="submission" date="2017-09" db="EMBL/GenBank/DDBJ databases">
        <title>Depth-based differentiation of microbial function through sediment-hosted aquifers and enrichment of novel symbionts in the deep terrestrial subsurface.</title>
        <authorList>
            <person name="Probst A.J."/>
            <person name="Ladd B."/>
            <person name="Jarett J.K."/>
            <person name="Geller-Mcgrath D.E."/>
            <person name="Sieber C.M.K."/>
            <person name="Emerson J.B."/>
            <person name="Anantharaman K."/>
            <person name="Thomas B.C."/>
            <person name="Malmstrom R."/>
            <person name="Stieglmeier M."/>
            <person name="Klingl A."/>
            <person name="Woyke T."/>
            <person name="Ryan C.M."/>
            <person name="Banfield J.F."/>
        </authorList>
    </citation>
    <scope>NUCLEOTIDE SEQUENCE [LARGE SCALE GENOMIC DNA]</scope>
</reference>
<dbReference type="InterPro" id="IPR007813">
    <property type="entry name" value="PilN"/>
</dbReference>
<dbReference type="EMBL" id="PEVC01000036">
    <property type="protein sequence ID" value="PIV01001.1"/>
    <property type="molecule type" value="Genomic_DNA"/>
</dbReference>
<dbReference type="PANTHER" id="PTHR40278:SF1">
    <property type="entry name" value="DNA UTILIZATION PROTEIN HOFN"/>
    <property type="match status" value="1"/>
</dbReference>
<evidence type="ECO:0000313" key="2">
    <source>
        <dbReference type="EMBL" id="PIV01001.1"/>
    </source>
</evidence>